<keyword evidence="7 15" id="KW-0418">Kinase</keyword>
<dbReference type="NCBIfam" id="TIGR01498">
    <property type="entry name" value="folK"/>
    <property type="match status" value="1"/>
</dbReference>
<dbReference type="Proteomes" id="UP000234483">
    <property type="component" value="Unassembled WGS sequence"/>
</dbReference>
<dbReference type="EMBL" id="PJRQ01000011">
    <property type="protein sequence ID" value="PLR18211.1"/>
    <property type="molecule type" value="Genomic_DNA"/>
</dbReference>
<evidence type="ECO:0000313" key="15">
    <source>
        <dbReference type="EMBL" id="PLR18211.1"/>
    </source>
</evidence>
<evidence type="ECO:0000256" key="4">
    <source>
        <dbReference type="ARBA" id="ARBA00016218"/>
    </source>
</evidence>
<evidence type="ECO:0000256" key="3">
    <source>
        <dbReference type="ARBA" id="ARBA00013253"/>
    </source>
</evidence>
<dbReference type="CDD" id="cd00483">
    <property type="entry name" value="HPPK"/>
    <property type="match status" value="1"/>
</dbReference>
<dbReference type="EC" id="2.7.6.3" evidence="3"/>
<evidence type="ECO:0000313" key="14">
    <source>
        <dbReference type="EMBL" id="AYV47368.1"/>
    </source>
</evidence>
<keyword evidence="9" id="KW-0289">Folate biosynthesis</keyword>
<comment type="similarity">
    <text evidence="2">Belongs to the HPPK family.</text>
</comment>
<feature type="domain" description="7,8-dihydro-6-hydroxymethylpterin-pyrophosphokinase" evidence="13">
    <location>
        <begin position="101"/>
        <end position="112"/>
    </location>
</feature>
<dbReference type="OrthoDB" id="9808041at2"/>
<evidence type="ECO:0000256" key="10">
    <source>
        <dbReference type="ARBA" id="ARBA00029409"/>
    </source>
</evidence>
<evidence type="ECO:0000256" key="5">
    <source>
        <dbReference type="ARBA" id="ARBA00022679"/>
    </source>
</evidence>
<sequence>MKNRLDRNGLDAAVVVALGCNLPGAYTSREALLEAAVSALAGEGMAVVVRSGWWTSAAWPDPAGPAYLNGVALVETGLSPVETLAGLHRVEAAFGRARSERNAARTLDLDLIAHGRTVTDGNLVLPHPRAHERLFVMGPLTEVAPGWTHPVLGESAKALATRATVGADAKPYPHP</sequence>
<dbReference type="Gene3D" id="3.30.70.560">
    <property type="entry name" value="7,8-Dihydro-6-hydroxymethylpterin-pyrophosphokinase HPPK"/>
    <property type="match status" value="1"/>
</dbReference>
<evidence type="ECO:0000256" key="8">
    <source>
        <dbReference type="ARBA" id="ARBA00022840"/>
    </source>
</evidence>
<dbReference type="SUPFAM" id="SSF55083">
    <property type="entry name" value="6-hydroxymethyl-7,8-dihydropterin pyrophosphokinase, HPPK"/>
    <property type="match status" value="1"/>
</dbReference>
<keyword evidence="17" id="KW-1185">Reference proteome</keyword>
<evidence type="ECO:0000256" key="11">
    <source>
        <dbReference type="ARBA" id="ARBA00029766"/>
    </source>
</evidence>
<evidence type="ECO:0000256" key="1">
    <source>
        <dbReference type="ARBA" id="ARBA00005051"/>
    </source>
</evidence>
<dbReference type="PANTHER" id="PTHR43071:SF1">
    <property type="entry name" value="2-AMINO-4-HYDROXY-6-HYDROXYMETHYLDIHYDROPTERIDINE PYROPHOSPHOKINASE"/>
    <property type="match status" value="1"/>
</dbReference>
<protein>
    <recommendedName>
        <fullName evidence="4">2-amino-4-hydroxy-6-hydroxymethyldihydropteridine pyrophosphokinase</fullName>
        <ecNumber evidence="3">2.7.6.3</ecNumber>
    </recommendedName>
    <alternativeName>
        <fullName evidence="11">6-hydroxymethyl-7,8-dihydropterin pyrophosphokinase</fullName>
    </alternativeName>
    <alternativeName>
        <fullName evidence="12">7,8-dihydro-6-hydroxymethylpterin-pyrophosphokinase</fullName>
    </alternativeName>
</protein>
<evidence type="ECO:0000256" key="6">
    <source>
        <dbReference type="ARBA" id="ARBA00022741"/>
    </source>
</evidence>
<dbReference type="KEGG" id="cfh:C1707_14475"/>
<dbReference type="GO" id="GO:0046654">
    <property type="term" value="P:tetrahydrofolate biosynthetic process"/>
    <property type="evidence" value="ECO:0007669"/>
    <property type="project" value="UniProtKB-UniPathway"/>
</dbReference>
<gene>
    <name evidence="15" type="primary">folK</name>
    <name evidence="14" type="ORF">C1707_14475</name>
    <name evidence="15" type="ORF">CFHF_05470</name>
</gene>
<reference evidence="14 17" key="2">
    <citation type="submission" date="2018-01" db="EMBL/GenBank/DDBJ databases">
        <title>Complete genome sequence of Caulobacter flavus RHGG3.</title>
        <authorList>
            <person name="Yang E."/>
        </authorList>
    </citation>
    <scope>NUCLEOTIDE SEQUENCE [LARGE SCALE GENOMIC DNA]</scope>
    <source>
        <strain evidence="14 17">RHGG3</strain>
    </source>
</reference>
<dbReference type="GO" id="GO:0016301">
    <property type="term" value="F:kinase activity"/>
    <property type="evidence" value="ECO:0007669"/>
    <property type="project" value="UniProtKB-KW"/>
</dbReference>
<dbReference type="GO" id="GO:0005524">
    <property type="term" value="F:ATP binding"/>
    <property type="evidence" value="ECO:0007669"/>
    <property type="project" value="UniProtKB-KW"/>
</dbReference>
<dbReference type="Proteomes" id="UP000281192">
    <property type="component" value="Chromosome"/>
</dbReference>
<dbReference type="GO" id="GO:0003848">
    <property type="term" value="F:2-amino-4-hydroxy-6-hydroxymethyldihydropteridine diphosphokinase activity"/>
    <property type="evidence" value="ECO:0007669"/>
    <property type="project" value="UniProtKB-EC"/>
</dbReference>
<keyword evidence="6" id="KW-0547">Nucleotide-binding</keyword>
<dbReference type="UniPathway" id="UPA00077">
    <property type="reaction ID" value="UER00155"/>
</dbReference>
<accession>A0A2N5CWN0</accession>
<dbReference type="Pfam" id="PF01288">
    <property type="entry name" value="HPPK"/>
    <property type="match status" value="1"/>
</dbReference>
<evidence type="ECO:0000313" key="16">
    <source>
        <dbReference type="Proteomes" id="UP000234483"/>
    </source>
</evidence>
<dbReference type="PANTHER" id="PTHR43071">
    <property type="entry name" value="2-AMINO-4-HYDROXY-6-HYDROXYMETHYLDIHYDROPTERIDINE PYROPHOSPHOKINASE"/>
    <property type="match status" value="1"/>
</dbReference>
<evidence type="ECO:0000256" key="12">
    <source>
        <dbReference type="ARBA" id="ARBA00033413"/>
    </source>
</evidence>
<evidence type="ECO:0000256" key="7">
    <source>
        <dbReference type="ARBA" id="ARBA00022777"/>
    </source>
</evidence>
<comment type="function">
    <text evidence="10">Catalyzes the transfer of pyrophosphate from adenosine triphosphate (ATP) to 6-hydroxymethyl-7,8-dihydropterin, an enzymatic step in folate biosynthesis pathway.</text>
</comment>
<evidence type="ECO:0000256" key="2">
    <source>
        <dbReference type="ARBA" id="ARBA00005810"/>
    </source>
</evidence>
<dbReference type="InterPro" id="IPR035907">
    <property type="entry name" value="Hppk_sf"/>
</dbReference>
<reference evidence="15 16" key="1">
    <citation type="submission" date="2017-12" db="EMBL/GenBank/DDBJ databases">
        <title>The genome sequence of Caulobacter flavus CGMCC1 15093.</title>
        <authorList>
            <person name="Gao J."/>
            <person name="Mao X."/>
            <person name="Sun J."/>
        </authorList>
    </citation>
    <scope>NUCLEOTIDE SEQUENCE [LARGE SCALE GENOMIC DNA]</scope>
    <source>
        <strain evidence="15 16">CGMCC1 15093</strain>
    </source>
</reference>
<proteinExistence type="inferred from homology"/>
<evidence type="ECO:0000256" key="9">
    <source>
        <dbReference type="ARBA" id="ARBA00022909"/>
    </source>
</evidence>
<dbReference type="EMBL" id="CP026100">
    <property type="protein sequence ID" value="AYV47368.1"/>
    <property type="molecule type" value="Genomic_DNA"/>
</dbReference>
<keyword evidence="5" id="KW-0808">Transferase</keyword>
<organism evidence="15 16">
    <name type="scientific">Caulobacter flavus</name>
    <dbReference type="NCBI Taxonomy" id="1679497"/>
    <lineage>
        <taxon>Bacteria</taxon>
        <taxon>Pseudomonadati</taxon>
        <taxon>Pseudomonadota</taxon>
        <taxon>Alphaproteobacteria</taxon>
        <taxon>Caulobacterales</taxon>
        <taxon>Caulobacteraceae</taxon>
        <taxon>Caulobacter</taxon>
    </lineage>
</organism>
<dbReference type="GO" id="GO:0046656">
    <property type="term" value="P:folic acid biosynthetic process"/>
    <property type="evidence" value="ECO:0007669"/>
    <property type="project" value="UniProtKB-KW"/>
</dbReference>
<dbReference type="PROSITE" id="PS00794">
    <property type="entry name" value="HPPK"/>
    <property type="match status" value="1"/>
</dbReference>
<evidence type="ECO:0000313" key="17">
    <source>
        <dbReference type="Proteomes" id="UP000281192"/>
    </source>
</evidence>
<comment type="pathway">
    <text evidence="1">Cofactor biosynthesis; tetrahydrofolate biosynthesis; 2-amino-4-hydroxy-6-hydroxymethyl-7,8-dihydropteridine diphosphate from 7,8-dihydroneopterin triphosphate: step 4/4.</text>
</comment>
<dbReference type="RefSeq" id="WP_101712022.1">
    <property type="nucleotide sequence ID" value="NZ_CP026100.1"/>
</dbReference>
<keyword evidence="8" id="KW-0067">ATP-binding</keyword>
<name>A0A2N5CWN0_9CAUL</name>
<dbReference type="InterPro" id="IPR000550">
    <property type="entry name" value="Hppk"/>
</dbReference>
<dbReference type="AlphaFoldDB" id="A0A2N5CWN0"/>
<evidence type="ECO:0000259" key="13">
    <source>
        <dbReference type="PROSITE" id="PS00794"/>
    </source>
</evidence>